<organism evidence="1 2">
    <name type="scientific">Hallella faecis</name>
    <dbReference type="NCBI Taxonomy" id="2841596"/>
    <lineage>
        <taxon>Bacteria</taxon>
        <taxon>Pseudomonadati</taxon>
        <taxon>Bacteroidota</taxon>
        <taxon>Bacteroidia</taxon>
        <taxon>Bacteroidales</taxon>
        <taxon>Prevotellaceae</taxon>
        <taxon>Hallella</taxon>
    </lineage>
</organism>
<dbReference type="RefSeq" id="WP_215760618.1">
    <property type="nucleotide sequence ID" value="NZ_JAHKBE010000056.1"/>
</dbReference>
<comment type="caution">
    <text evidence="1">The sequence shown here is derived from an EMBL/GenBank/DDBJ whole genome shotgun (WGS) entry which is preliminary data.</text>
</comment>
<reference evidence="1 2" key="1">
    <citation type="submission" date="2024-04" db="EMBL/GenBank/DDBJ databases">
        <title>Human intestinal bacterial collection.</title>
        <authorList>
            <person name="Pauvert C."/>
            <person name="Hitch T.C.A."/>
            <person name="Clavel T."/>
        </authorList>
    </citation>
    <scope>NUCLEOTIDE SEQUENCE [LARGE SCALE GENOMIC DNA]</scope>
    <source>
        <strain evidence="1 2">CLA-AA-H145</strain>
    </source>
</reference>
<proteinExistence type="predicted"/>
<gene>
    <name evidence="1" type="ORF">AAAT34_10905</name>
</gene>
<dbReference type="EMBL" id="JBBNFP010000055">
    <property type="protein sequence ID" value="MEQ2487544.1"/>
    <property type="molecule type" value="Genomic_DNA"/>
</dbReference>
<keyword evidence="2" id="KW-1185">Reference proteome</keyword>
<protein>
    <submittedName>
        <fullName evidence="1">DUF4160 domain-containing protein</fullName>
    </submittedName>
</protein>
<dbReference type="Pfam" id="PF13711">
    <property type="entry name" value="DUF4160"/>
    <property type="match status" value="1"/>
</dbReference>
<dbReference type="InterPro" id="IPR025427">
    <property type="entry name" value="DUF4160"/>
</dbReference>
<dbReference type="Proteomes" id="UP001487296">
    <property type="component" value="Unassembled WGS sequence"/>
</dbReference>
<evidence type="ECO:0000313" key="2">
    <source>
        <dbReference type="Proteomes" id="UP001487296"/>
    </source>
</evidence>
<accession>A0ABV1FT05</accession>
<sequence>MKKIHLKNIIKESVTIAINDFIKEKTLNATLEMPSTQNATGSMINEMARINKKETGRCLFPYNTWELKIWSNDHTPPHFHIICDGWNVSYKIEDGNMLQIEGKGKNDSILDYMEQHVKEWLSTKCFVQPKLTNQENAMLQWEQLHDE</sequence>
<evidence type="ECO:0000313" key="1">
    <source>
        <dbReference type="EMBL" id="MEQ2487544.1"/>
    </source>
</evidence>
<name>A0ABV1FT05_9BACT</name>